<dbReference type="Proteomes" id="UP000077154">
    <property type="component" value="Unassembled WGS sequence"/>
</dbReference>
<proteinExistence type="predicted"/>
<reference evidence="3" key="1">
    <citation type="submission" date="2016-03" db="EMBL/GenBank/DDBJ databases">
        <title>Updated assembly of Pseudogymnoascus destructans, the fungus causing white-nose syndrome of bats.</title>
        <authorList>
            <person name="Palmer J.M."/>
            <person name="Drees K.P."/>
            <person name="Foster J.T."/>
            <person name="Lindner D.L."/>
        </authorList>
    </citation>
    <scope>NUCLEOTIDE SEQUENCE [LARGE SCALE GENOMIC DNA]</scope>
    <source>
        <strain evidence="3">20631-21</strain>
    </source>
</reference>
<feature type="domain" description="GP-PDE" evidence="2">
    <location>
        <begin position="1"/>
        <end position="96"/>
    </location>
</feature>
<dbReference type="EMBL" id="KV441400">
    <property type="protein sequence ID" value="OAF57513.1"/>
    <property type="molecule type" value="Genomic_DNA"/>
</dbReference>
<dbReference type="OrthoDB" id="197419at2759"/>
<dbReference type="VEuPathDB" id="FungiDB:GMDG_03054"/>
<dbReference type="PANTHER" id="PTHR22958">
    <property type="entry name" value="GLYCEROPHOSPHORYL DIESTER PHOSPHODIESTERASE"/>
    <property type="match status" value="1"/>
</dbReference>
<dbReference type="PROSITE" id="PS51704">
    <property type="entry name" value="GP_PDE"/>
    <property type="match status" value="1"/>
</dbReference>
<dbReference type="InterPro" id="IPR051578">
    <property type="entry name" value="GDPD"/>
</dbReference>
<dbReference type="GO" id="GO:0047389">
    <property type="term" value="F:glycerophosphocholine phosphodiesterase activity"/>
    <property type="evidence" value="ECO:0007669"/>
    <property type="project" value="TreeGrafter"/>
</dbReference>
<dbReference type="AlphaFoldDB" id="A0A177A8Q6"/>
<dbReference type="PANTHER" id="PTHR22958:SF1">
    <property type="entry name" value="GLYCEROPHOSPHOCHOLINE PHOSPHODIESTERASE GPCPD1"/>
    <property type="match status" value="1"/>
</dbReference>
<dbReference type="eggNOG" id="KOG2421">
    <property type="taxonomic scope" value="Eukaryota"/>
</dbReference>
<evidence type="ECO:0000259" key="2">
    <source>
        <dbReference type="PROSITE" id="PS51704"/>
    </source>
</evidence>
<dbReference type="InterPro" id="IPR017946">
    <property type="entry name" value="PLC-like_Pdiesterase_TIM-brl"/>
</dbReference>
<dbReference type="GO" id="GO:0046475">
    <property type="term" value="P:glycerophospholipid catabolic process"/>
    <property type="evidence" value="ECO:0007669"/>
    <property type="project" value="TreeGrafter"/>
</dbReference>
<dbReference type="RefSeq" id="XP_024322802.1">
    <property type="nucleotide sequence ID" value="XM_024468182.1"/>
</dbReference>
<sequence>MLITNAGKQPVTDKELRGGSLQVAVRFAKQWNLAGVVFAADTLLLCPRLVKYVQNLGLICASYGLENNIPENAKMQAAAGLDMIMADRVGLVAKSLGLHPYDKVGL</sequence>
<evidence type="ECO:0000256" key="1">
    <source>
        <dbReference type="ARBA" id="ARBA00022801"/>
    </source>
</evidence>
<gene>
    <name evidence="3" type="ORF">VC83_04552</name>
</gene>
<evidence type="ECO:0000313" key="3">
    <source>
        <dbReference type="EMBL" id="OAF57513.1"/>
    </source>
</evidence>
<organism evidence="3">
    <name type="scientific">Pseudogymnoascus destructans</name>
    <dbReference type="NCBI Taxonomy" id="655981"/>
    <lineage>
        <taxon>Eukaryota</taxon>
        <taxon>Fungi</taxon>
        <taxon>Dikarya</taxon>
        <taxon>Ascomycota</taxon>
        <taxon>Pezizomycotina</taxon>
        <taxon>Leotiomycetes</taxon>
        <taxon>Thelebolales</taxon>
        <taxon>Thelebolaceae</taxon>
        <taxon>Pseudogymnoascus</taxon>
    </lineage>
</organism>
<dbReference type="GeneID" id="36287623"/>
<dbReference type="Gene3D" id="3.20.20.190">
    <property type="entry name" value="Phosphatidylinositol (PI) phosphodiesterase"/>
    <property type="match status" value="1"/>
</dbReference>
<accession>A0A177A8Q6</accession>
<keyword evidence="1" id="KW-0378">Hydrolase</keyword>
<dbReference type="InterPro" id="IPR030395">
    <property type="entry name" value="GP_PDE_dom"/>
</dbReference>
<name>A0A177A8Q6_9PEZI</name>
<protein>
    <recommendedName>
        <fullName evidence="2">GP-PDE domain-containing protein</fullName>
    </recommendedName>
</protein>
<dbReference type="Pfam" id="PF03009">
    <property type="entry name" value="GDPD"/>
    <property type="match status" value="1"/>
</dbReference>